<evidence type="ECO:0000313" key="2">
    <source>
        <dbReference type="Proteomes" id="UP000070133"/>
    </source>
</evidence>
<dbReference type="InterPro" id="IPR043132">
    <property type="entry name" value="BCAT-like_C"/>
</dbReference>
<evidence type="ECO:0000313" key="1">
    <source>
        <dbReference type="EMBL" id="KXT05237.1"/>
    </source>
</evidence>
<evidence type="ECO:0008006" key="3">
    <source>
        <dbReference type="Google" id="ProtNLM"/>
    </source>
</evidence>
<comment type="caution">
    <text evidence="1">The sequence shown here is derived from an EMBL/GenBank/DDBJ whole genome shotgun (WGS) entry which is preliminary data.</text>
</comment>
<dbReference type="EMBL" id="LFZN01000014">
    <property type="protein sequence ID" value="KXT05237.1"/>
    <property type="molecule type" value="Genomic_DNA"/>
</dbReference>
<organism evidence="1 2">
    <name type="scientific">Pseudocercospora eumusae</name>
    <dbReference type="NCBI Taxonomy" id="321146"/>
    <lineage>
        <taxon>Eukaryota</taxon>
        <taxon>Fungi</taxon>
        <taxon>Dikarya</taxon>
        <taxon>Ascomycota</taxon>
        <taxon>Pezizomycotina</taxon>
        <taxon>Dothideomycetes</taxon>
        <taxon>Dothideomycetidae</taxon>
        <taxon>Mycosphaerellales</taxon>
        <taxon>Mycosphaerellaceae</taxon>
        <taxon>Pseudocercospora</taxon>
    </lineage>
</organism>
<dbReference type="GO" id="GO:0003824">
    <property type="term" value="F:catalytic activity"/>
    <property type="evidence" value="ECO:0007669"/>
    <property type="project" value="InterPro"/>
</dbReference>
<gene>
    <name evidence="1" type="ORF">AC578_8402</name>
</gene>
<dbReference type="InterPro" id="IPR036038">
    <property type="entry name" value="Aminotransferase-like"/>
</dbReference>
<dbReference type="InterPro" id="IPR001544">
    <property type="entry name" value="Aminotrans_IV"/>
</dbReference>
<dbReference type="OrthoDB" id="5288718at2759"/>
<proteinExistence type="predicted"/>
<dbReference type="Proteomes" id="UP000070133">
    <property type="component" value="Unassembled WGS sequence"/>
</dbReference>
<dbReference type="AlphaFoldDB" id="A0A139HS65"/>
<protein>
    <recommendedName>
        <fullName evidence="3">Aminodeoxychorismate lyase</fullName>
    </recommendedName>
</protein>
<name>A0A139HS65_9PEZI</name>
<dbReference type="SUPFAM" id="SSF56752">
    <property type="entry name" value="D-aminoacid aminotransferase-like PLP-dependent enzymes"/>
    <property type="match status" value="1"/>
</dbReference>
<dbReference type="Gene3D" id="3.20.10.10">
    <property type="entry name" value="D-amino Acid Aminotransferase, subunit A, domain 2"/>
    <property type="match status" value="1"/>
</dbReference>
<dbReference type="Pfam" id="PF01063">
    <property type="entry name" value="Aminotran_4"/>
    <property type="match status" value="1"/>
</dbReference>
<reference evidence="1 2" key="1">
    <citation type="submission" date="2015-07" db="EMBL/GenBank/DDBJ databases">
        <title>Comparative genomics of the Sigatoka disease complex on banana suggests a link between parallel evolutionary changes in Pseudocercospora fijiensis and Pseudocercospora eumusae and increased virulence on the banana host.</title>
        <authorList>
            <person name="Chang T.-C."/>
            <person name="Salvucci A."/>
            <person name="Crous P.W."/>
            <person name="Stergiopoulos I."/>
        </authorList>
    </citation>
    <scope>NUCLEOTIDE SEQUENCE [LARGE SCALE GENOMIC DNA]</scope>
    <source>
        <strain evidence="1 2">CBS 114824</strain>
    </source>
</reference>
<keyword evidence="2" id="KW-1185">Reference proteome</keyword>
<sequence length="315" mass="35104">MYMICNPLEYHQPSLVTNAFKMSGHFNGGPPGFATPSDDEEPFVYTSIRYDTRLLKSDKNTAASCGKPCPFYMLEHHWTRLQIAKWSTFCFADDRPRSNSGGPSLLYSTLLKAVKQWHEKHPGETPESLRIKVRAYVGGRVRTEIYFPLRSIPMEQLFPSGLGSPTQPWVALEWTIVLDSQATEPSEGTMFKTNDRSAYGRARAAAEILTYQIPKEVLLFSSDGNILDGSICTPYCYRNGAWVTPDASAGGLQGTTRRWALEQGLAVEGKIAVDSFQDGEIVWLSNAVRGYFPARFEHRTGRGKSPCDAQPVSDS</sequence>
<accession>A0A139HS65</accession>
<dbReference type="STRING" id="321146.A0A139HS65"/>